<gene>
    <name evidence="1" type="ORF">F7F11_10020</name>
</gene>
<evidence type="ECO:0000313" key="2">
    <source>
        <dbReference type="Proteomes" id="UP000327073"/>
    </source>
</evidence>
<sequence length="98" mass="11064">MSPPLITQTVRKTTTTSLQLSLCDASHKINSFCYQTVNIKTHQSIAISIDTTNSNSYYYHVATTQRYGNRLIHRCDDRLDPQLEFRQAPGSARGETDA</sequence>
<name>A0A4V5BP60_ECOLX</name>
<evidence type="ECO:0000313" key="1">
    <source>
        <dbReference type="EMBL" id="KAB0124706.1"/>
    </source>
</evidence>
<dbReference type="Proteomes" id="UP000327073">
    <property type="component" value="Unassembled WGS sequence"/>
</dbReference>
<proteinExistence type="predicted"/>
<protein>
    <submittedName>
        <fullName evidence="1">Uncharacterized protein</fullName>
    </submittedName>
</protein>
<dbReference type="AlphaFoldDB" id="A0A4V5BP60"/>
<organism evidence="1 2">
    <name type="scientific">Escherichia coli</name>
    <dbReference type="NCBI Taxonomy" id="562"/>
    <lineage>
        <taxon>Bacteria</taxon>
        <taxon>Pseudomonadati</taxon>
        <taxon>Pseudomonadota</taxon>
        <taxon>Gammaproteobacteria</taxon>
        <taxon>Enterobacterales</taxon>
        <taxon>Enterobacteriaceae</taxon>
        <taxon>Escherichia</taxon>
    </lineage>
</organism>
<dbReference type="EMBL" id="VZEL01000008">
    <property type="protein sequence ID" value="KAB0124706.1"/>
    <property type="molecule type" value="Genomic_DNA"/>
</dbReference>
<comment type="caution">
    <text evidence="1">The sequence shown here is derived from an EMBL/GenBank/DDBJ whole genome shotgun (WGS) entry which is preliminary data.</text>
</comment>
<accession>A0A4V5BP60</accession>
<reference evidence="1 2" key="1">
    <citation type="submission" date="2019-03" db="EMBL/GenBank/DDBJ databases">
        <title>Whole Genome Sequencing of Shiga-Toxin Escherichia coli Strains from Nebraska.</title>
        <authorList>
            <person name="Abdalhamid B."/>
            <person name="Mccutchen E.L."/>
            <person name="Bouska A.C."/>
            <person name="Hinrichs S.H."/>
            <person name="Iwen P.C."/>
        </authorList>
    </citation>
    <scope>NUCLEOTIDE SEQUENCE [LARGE SCALE GENOMIC DNA]</scope>
    <source>
        <strain evidence="1 2">STEC_170836</strain>
    </source>
</reference>